<dbReference type="AlphaFoldDB" id="A0A644TYI9"/>
<name>A0A644TYI9_9ZZZZ</name>
<evidence type="ECO:0000313" key="3">
    <source>
        <dbReference type="EMBL" id="MPL70711.1"/>
    </source>
</evidence>
<protein>
    <submittedName>
        <fullName evidence="3">dTDP-3-amino-3,4,6-trideoxy-alpha-D-glucose transaminase</fullName>
        <ecNumber evidence="3">2.6.1.106</ecNumber>
    </submittedName>
</protein>
<gene>
    <name evidence="3" type="primary">desV_2</name>
    <name evidence="3" type="ORF">SDC9_16472</name>
</gene>
<dbReference type="SUPFAM" id="SSF53383">
    <property type="entry name" value="PLP-dependent transferases"/>
    <property type="match status" value="1"/>
</dbReference>
<dbReference type="InterPro" id="IPR000653">
    <property type="entry name" value="DegT/StrS_aminotransferase"/>
</dbReference>
<dbReference type="PIRSF" id="PIRSF000390">
    <property type="entry name" value="PLP_StrS"/>
    <property type="match status" value="1"/>
</dbReference>
<proteinExistence type="inferred from homology"/>
<sequence>MGVPFFTTVREYAARKNEFDSAVGAVMERGDFILGKEVAEFEQEAASWLGVKYAVGLASGSDALVLAADILGFSAGAEVLTPTFTFFASASCVARLGGKPVFIDMDEETLAMDTAKAAERVTERTKGIIPVHLFQQTTPMQAVLDMAKKYGLSVLEDAAEAWGMENRVDGCWCRAGTMGDIGIFSFFPTKTIGAYGDAGLAVTDDEELHRKLKSYRVHGSLAKYQHDYIGYNSRLDTIQAAVLRVKLRSIEAAIAARARHAAHYNARLEGAPGIRIPKVAADNKPVFYVYNILIDDRDGLSAYLKEKGIGCTIYYPKPLHLQACFSCLGYKEGDFPVAESVSRRILALPIFPELSDDEVDEVCDRILAFSRKR</sequence>
<keyword evidence="3" id="KW-0808">Transferase</keyword>
<keyword evidence="1" id="KW-0663">Pyridoxal phosphate</keyword>
<dbReference type="Pfam" id="PF01041">
    <property type="entry name" value="DegT_DnrJ_EryC1"/>
    <property type="match status" value="1"/>
</dbReference>
<comment type="caution">
    <text evidence="3">The sequence shown here is derived from an EMBL/GenBank/DDBJ whole genome shotgun (WGS) entry which is preliminary data.</text>
</comment>
<reference evidence="3" key="1">
    <citation type="submission" date="2019-08" db="EMBL/GenBank/DDBJ databases">
        <authorList>
            <person name="Kucharzyk K."/>
            <person name="Murdoch R.W."/>
            <person name="Higgins S."/>
            <person name="Loffler F."/>
        </authorList>
    </citation>
    <scope>NUCLEOTIDE SEQUENCE</scope>
</reference>
<evidence type="ECO:0000256" key="2">
    <source>
        <dbReference type="ARBA" id="ARBA00037999"/>
    </source>
</evidence>
<dbReference type="CDD" id="cd00616">
    <property type="entry name" value="AHBA_syn"/>
    <property type="match status" value="1"/>
</dbReference>
<evidence type="ECO:0000256" key="1">
    <source>
        <dbReference type="ARBA" id="ARBA00022898"/>
    </source>
</evidence>
<dbReference type="GO" id="GO:0030170">
    <property type="term" value="F:pyridoxal phosphate binding"/>
    <property type="evidence" value="ECO:0007669"/>
    <property type="project" value="TreeGrafter"/>
</dbReference>
<dbReference type="EC" id="2.6.1.106" evidence="3"/>
<dbReference type="InterPro" id="IPR015421">
    <property type="entry name" value="PyrdxlP-dep_Trfase_major"/>
</dbReference>
<keyword evidence="3" id="KW-0032">Aminotransferase</keyword>
<organism evidence="3">
    <name type="scientific">bioreactor metagenome</name>
    <dbReference type="NCBI Taxonomy" id="1076179"/>
    <lineage>
        <taxon>unclassified sequences</taxon>
        <taxon>metagenomes</taxon>
        <taxon>ecological metagenomes</taxon>
    </lineage>
</organism>
<dbReference type="EMBL" id="VSSQ01000054">
    <property type="protein sequence ID" value="MPL70711.1"/>
    <property type="molecule type" value="Genomic_DNA"/>
</dbReference>
<dbReference type="InterPro" id="IPR015422">
    <property type="entry name" value="PyrdxlP-dep_Trfase_small"/>
</dbReference>
<dbReference type="PANTHER" id="PTHR30244:SF36">
    <property type="entry name" value="3-OXO-GLUCOSE-6-PHOSPHATE:GLUTAMATE AMINOTRANSFERASE"/>
    <property type="match status" value="1"/>
</dbReference>
<dbReference type="PANTHER" id="PTHR30244">
    <property type="entry name" value="TRANSAMINASE"/>
    <property type="match status" value="1"/>
</dbReference>
<comment type="similarity">
    <text evidence="2">Belongs to the DegT/DnrJ/EryC1 family.</text>
</comment>
<dbReference type="GO" id="GO:0000271">
    <property type="term" value="P:polysaccharide biosynthetic process"/>
    <property type="evidence" value="ECO:0007669"/>
    <property type="project" value="TreeGrafter"/>
</dbReference>
<dbReference type="Gene3D" id="3.90.1150.10">
    <property type="entry name" value="Aspartate Aminotransferase, domain 1"/>
    <property type="match status" value="1"/>
</dbReference>
<dbReference type="Gene3D" id="3.40.640.10">
    <property type="entry name" value="Type I PLP-dependent aspartate aminotransferase-like (Major domain)"/>
    <property type="match status" value="1"/>
</dbReference>
<dbReference type="GO" id="GO:0008483">
    <property type="term" value="F:transaminase activity"/>
    <property type="evidence" value="ECO:0007669"/>
    <property type="project" value="UniProtKB-KW"/>
</dbReference>
<dbReference type="InterPro" id="IPR015424">
    <property type="entry name" value="PyrdxlP-dep_Trfase"/>
</dbReference>
<accession>A0A644TYI9</accession>